<name>A0A811U2H9_CERCA</name>
<dbReference type="SMART" id="SM00543">
    <property type="entry name" value="MIF4G"/>
    <property type="match status" value="1"/>
</dbReference>
<evidence type="ECO:0000259" key="5">
    <source>
        <dbReference type="PROSITE" id="PS51366"/>
    </source>
</evidence>
<feature type="compositionally biased region" description="Polar residues" evidence="4">
    <location>
        <begin position="177"/>
        <end position="196"/>
    </location>
</feature>
<comment type="similarity">
    <text evidence="1">Belongs to the eukaryotic initiation factor 4G family.</text>
</comment>
<feature type="region of interest" description="Disordered" evidence="4">
    <location>
        <begin position="685"/>
        <end position="772"/>
    </location>
</feature>
<feature type="compositionally biased region" description="Basic and acidic residues" evidence="4">
    <location>
        <begin position="891"/>
        <end position="900"/>
    </location>
</feature>
<feature type="compositionally biased region" description="Low complexity" evidence="4">
    <location>
        <begin position="763"/>
        <end position="772"/>
    </location>
</feature>
<feature type="compositionally biased region" description="Basic residues" evidence="4">
    <location>
        <begin position="339"/>
        <end position="351"/>
    </location>
</feature>
<dbReference type="PANTHER" id="PTHR23253">
    <property type="entry name" value="EUKARYOTIC TRANSLATION INITIATION FACTOR 4 GAMMA"/>
    <property type="match status" value="1"/>
</dbReference>
<evidence type="ECO:0000313" key="6">
    <source>
        <dbReference type="EMBL" id="CAD6992466.1"/>
    </source>
</evidence>
<dbReference type="SUPFAM" id="SSF48371">
    <property type="entry name" value="ARM repeat"/>
    <property type="match status" value="3"/>
</dbReference>
<dbReference type="SMART" id="SM00544">
    <property type="entry name" value="MA3"/>
    <property type="match status" value="1"/>
</dbReference>
<dbReference type="Pfam" id="PF02854">
    <property type="entry name" value="MIF4G"/>
    <property type="match status" value="1"/>
</dbReference>
<feature type="region of interest" description="Disordered" evidence="4">
    <location>
        <begin position="336"/>
        <end position="356"/>
    </location>
</feature>
<feature type="compositionally biased region" description="Polar residues" evidence="4">
    <location>
        <begin position="845"/>
        <end position="865"/>
    </location>
</feature>
<feature type="compositionally biased region" description="Low complexity" evidence="4">
    <location>
        <begin position="690"/>
        <end position="709"/>
    </location>
</feature>
<gene>
    <name evidence="6" type="ORF">CCAP1982_LOCUS1322</name>
</gene>
<dbReference type="InterPro" id="IPR016024">
    <property type="entry name" value="ARM-type_fold"/>
</dbReference>
<dbReference type="PANTHER" id="PTHR23253:SF78">
    <property type="entry name" value="EUKARYOTIC TRANSLATION INITIATION FACTOR 4G1, ISOFORM B-RELATED"/>
    <property type="match status" value="1"/>
</dbReference>
<reference evidence="6" key="1">
    <citation type="submission" date="2020-11" db="EMBL/GenBank/DDBJ databases">
        <authorList>
            <person name="Whitehead M."/>
        </authorList>
    </citation>
    <scope>NUCLEOTIDE SEQUENCE</scope>
    <source>
        <strain evidence="6">EGII</strain>
    </source>
</reference>
<feature type="domain" description="MI" evidence="5">
    <location>
        <begin position="905"/>
        <end position="1039"/>
    </location>
</feature>
<dbReference type="Gene3D" id="1.25.40.180">
    <property type="match status" value="3"/>
</dbReference>
<feature type="region of interest" description="Disordered" evidence="4">
    <location>
        <begin position="54"/>
        <end position="78"/>
    </location>
</feature>
<dbReference type="PROSITE" id="PS51366">
    <property type="entry name" value="MI"/>
    <property type="match status" value="1"/>
</dbReference>
<dbReference type="OrthoDB" id="514777at2759"/>
<dbReference type="GO" id="GO:0016281">
    <property type="term" value="C:eukaryotic translation initiation factor 4F complex"/>
    <property type="evidence" value="ECO:0007669"/>
    <property type="project" value="TreeGrafter"/>
</dbReference>
<accession>A0A811U2H9</accession>
<feature type="region of interest" description="Disordered" evidence="4">
    <location>
        <begin position="877"/>
        <end position="900"/>
    </location>
</feature>
<evidence type="ECO:0000256" key="2">
    <source>
        <dbReference type="ARBA" id="ARBA00022540"/>
    </source>
</evidence>
<evidence type="ECO:0000256" key="4">
    <source>
        <dbReference type="SAM" id="MobiDB-lite"/>
    </source>
</evidence>
<dbReference type="GO" id="GO:0003729">
    <property type="term" value="F:mRNA binding"/>
    <property type="evidence" value="ECO:0007669"/>
    <property type="project" value="TreeGrafter"/>
</dbReference>
<dbReference type="EMBL" id="CAJHJT010000001">
    <property type="protein sequence ID" value="CAD6992466.1"/>
    <property type="molecule type" value="Genomic_DNA"/>
</dbReference>
<feature type="region of interest" description="Disordered" evidence="4">
    <location>
        <begin position="157"/>
        <end position="206"/>
    </location>
</feature>
<feature type="region of interest" description="Disordered" evidence="4">
    <location>
        <begin position="840"/>
        <end position="865"/>
    </location>
</feature>
<evidence type="ECO:0000313" key="7">
    <source>
        <dbReference type="Proteomes" id="UP000606786"/>
    </source>
</evidence>
<sequence>MSTTTTITAIATTTNMKTTTQLLTDINNANSSSDSGNLRETTTTIAANLRQQRSGSITKSESLTRGMPTKTNTKSDSLTDIHQAVGRASPALSTQSLQQQQPTKQEAVALLETPGQQLQFLNSSSSACEDDEEMSTHIGIQLQQQQQQDANNIQDIQFGDFPEDKDDHGTPSPPTVAPQQQQIQEPGNTKTSSPDKVQNKAGASKDTVDCTLNASTITLSKSSSVHGARAGQKITSASKNNANNVSINAPANVAVPPKPRRYSLEELKALSKCSEARKPPMVPCQRGDCISQLFVSRQQHHHLTHHAHNMSSLALHQHLQQQQYQHMNFNESMELVSGKRGRSGQTKKHHDHQSGGAALSGVLSVAAVGGGVVGIGGGLGNVSGVMSAQQQRKVDFIRVQLSLKEEIKLSECENAWQPETLRSKSNNVSPSGANDDIDAVLKKVRGILNKLTPDNFDVLLKSMTSITMNTQEKMQQVMLLIFEKTVSEPNFAPTYAKFCKVLFQEIKAESKSLFTSSLINRIQHEFESNVNNANAKKVKLQPLVDKLESCDDSKERLELQAELEDQEYQFRRRAWGTVRFIGEMFKLQSLTNDRVFLCIESLLEHGSEEKLEYMCKLLTTVGHLLESPDNANNARMDKIFRRIQEIIHKSRGNKSGGASSSHFKISSRVRFMMQDVMDLRTRTWDHPHTQSQQQQQTQQLQQQQQQSSQRRGGSGGMPSKQDDKMQSSLSGSMYDKSNRLGNYGGGGNVGGGGNQGNQRHYFQKSQKSQQFMQQHDQQKLNIDLNKLKFTSDEVTQKLGPQTSSYYQWRSSGRYPTNATVSSNTPASLISLNTVSSNVNASNSSGFKRQSSVLGPTTAASSSPMFNNRFQELDRQDKMYDPNASGSSSPQEQKECSDQPDLNKSECQKWLNQLIEELLDAGCSRSNGANSSWQQEAVNEWCNLNARQQKSLLTYVIIDYLHSTAVKRTQRKACAAVFAHLMRVKVCEPQIFNEVYKDLVDELLDLQMDVPNLWTYIFDFVGPLLHEQLLQLKDVWLPQWSGNINFTKRFLHALITYFTTEFGANYTRELWNKDFKLEHGQQFMSDEAWREFINSNGFQYIHDRAYKPPQQTANHPAAILEQVKRIEYLLNEANGCDQVIDYINTNVFINTHFIRSLTTFLCCDYENVMTTTDWSSSSTSRLRHLDPELFRRKCIPLLRRCLDGIEAHEVACLDAIVDAMQQNYDTPTANQLICSVFDLIYDSEVIPKDSFDKWYRAEMLSDSKETNAPNSGDLYSATLTGKPGGATDSVGGARLNEELQVYMEKLL</sequence>
<comment type="caution">
    <text evidence="6">The sequence shown here is derived from an EMBL/GenBank/DDBJ whole genome shotgun (WGS) entry which is preliminary data.</text>
</comment>
<dbReference type="Proteomes" id="UP000606786">
    <property type="component" value="Unassembled WGS sequence"/>
</dbReference>
<dbReference type="GO" id="GO:0003743">
    <property type="term" value="F:translation initiation factor activity"/>
    <property type="evidence" value="ECO:0007669"/>
    <property type="project" value="UniProtKB-KW"/>
</dbReference>
<dbReference type="InterPro" id="IPR003890">
    <property type="entry name" value="MIF4G-like_typ-3"/>
</dbReference>
<proteinExistence type="inferred from homology"/>
<protein>
    <submittedName>
        <fullName evidence="6">(Mediterranean fruit fly) hypothetical protein</fullName>
    </submittedName>
</protein>
<dbReference type="Pfam" id="PF02847">
    <property type="entry name" value="MA3"/>
    <property type="match status" value="1"/>
</dbReference>
<evidence type="ECO:0000256" key="1">
    <source>
        <dbReference type="ARBA" id="ARBA00005775"/>
    </source>
</evidence>
<dbReference type="InterPro" id="IPR003891">
    <property type="entry name" value="Initiation_fac_eIF4g_MI"/>
</dbReference>
<evidence type="ECO:0000256" key="3">
    <source>
        <dbReference type="ARBA" id="ARBA00022917"/>
    </source>
</evidence>
<organism evidence="6 7">
    <name type="scientific">Ceratitis capitata</name>
    <name type="common">Mediterranean fruit fly</name>
    <name type="synonym">Tephritis capitata</name>
    <dbReference type="NCBI Taxonomy" id="7213"/>
    <lineage>
        <taxon>Eukaryota</taxon>
        <taxon>Metazoa</taxon>
        <taxon>Ecdysozoa</taxon>
        <taxon>Arthropoda</taxon>
        <taxon>Hexapoda</taxon>
        <taxon>Insecta</taxon>
        <taxon>Pterygota</taxon>
        <taxon>Neoptera</taxon>
        <taxon>Endopterygota</taxon>
        <taxon>Diptera</taxon>
        <taxon>Brachycera</taxon>
        <taxon>Muscomorpha</taxon>
        <taxon>Tephritoidea</taxon>
        <taxon>Tephritidae</taxon>
        <taxon>Ceratitis</taxon>
        <taxon>Ceratitis</taxon>
    </lineage>
</organism>
<feature type="compositionally biased region" description="Gly residues" evidence="4">
    <location>
        <begin position="742"/>
        <end position="755"/>
    </location>
</feature>
<keyword evidence="3" id="KW-0648">Protein biosynthesis</keyword>
<keyword evidence="7" id="KW-1185">Reference proteome</keyword>
<keyword evidence="2" id="KW-0396">Initiation factor</keyword>